<dbReference type="EMBL" id="JAUQYP010000001">
    <property type="protein sequence ID" value="MDO8106370.1"/>
    <property type="molecule type" value="Genomic_DNA"/>
</dbReference>
<keyword evidence="1" id="KW-0560">Oxidoreductase</keyword>
<organism evidence="3 4">
    <name type="scientific">Actinotalea lenta</name>
    <dbReference type="NCBI Taxonomy" id="3064654"/>
    <lineage>
        <taxon>Bacteria</taxon>
        <taxon>Bacillati</taxon>
        <taxon>Actinomycetota</taxon>
        <taxon>Actinomycetes</taxon>
        <taxon>Micrococcales</taxon>
        <taxon>Cellulomonadaceae</taxon>
        <taxon>Actinotalea</taxon>
    </lineage>
</organism>
<feature type="domain" description="Pyrroline-5-carboxylate reductase catalytic N-terminal" evidence="2">
    <location>
        <begin position="5"/>
        <end position="92"/>
    </location>
</feature>
<comment type="caution">
    <text evidence="3">The sequence shown here is derived from an EMBL/GenBank/DDBJ whole genome shotgun (WGS) entry which is preliminary data.</text>
</comment>
<dbReference type="SUPFAM" id="SSF51735">
    <property type="entry name" value="NAD(P)-binding Rossmann-fold domains"/>
    <property type="match status" value="1"/>
</dbReference>
<evidence type="ECO:0000256" key="1">
    <source>
        <dbReference type="ARBA" id="ARBA00023002"/>
    </source>
</evidence>
<dbReference type="PANTHER" id="PTHR14239:SF10">
    <property type="entry name" value="REDUCTASE"/>
    <property type="match status" value="1"/>
</dbReference>
<name>A0ABT9D6B2_9CELL</name>
<dbReference type="InterPro" id="IPR028939">
    <property type="entry name" value="P5C_Rdtase_cat_N"/>
</dbReference>
<gene>
    <name evidence="3" type="ORF">Q6348_04070</name>
</gene>
<protein>
    <submittedName>
        <fullName evidence="3">NAD(P)-binding domain-containing protein</fullName>
    </submittedName>
</protein>
<keyword evidence="4" id="KW-1185">Reference proteome</keyword>
<evidence type="ECO:0000313" key="4">
    <source>
        <dbReference type="Proteomes" id="UP001232536"/>
    </source>
</evidence>
<dbReference type="InterPro" id="IPR036291">
    <property type="entry name" value="NAD(P)-bd_dom_sf"/>
</dbReference>
<dbReference type="Gene3D" id="3.40.50.720">
    <property type="entry name" value="NAD(P)-binding Rossmann-like Domain"/>
    <property type="match status" value="1"/>
</dbReference>
<evidence type="ECO:0000313" key="3">
    <source>
        <dbReference type="EMBL" id="MDO8106370.1"/>
    </source>
</evidence>
<proteinExistence type="predicted"/>
<dbReference type="RefSeq" id="WP_304600042.1">
    <property type="nucleotide sequence ID" value="NZ_JAUQYP010000001.1"/>
</dbReference>
<dbReference type="InterPro" id="IPR051267">
    <property type="entry name" value="STEAP_metalloreductase"/>
</dbReference>
<evidence type="ECO:0000259" key="2">
    <source>
        <dbReference type="Pfam" id="PF03807"/>
    </source>
</evidence>
<dbReference type="Pfam" id="PF03807">
    <property type="entry name" value="F420_oxidored"/>
    <property type="match status" value="1"/>
</dbReference>
<dbReference type="Proteomes" id="UP001232536">
    <property type="component" value="Unassembled WGS sequence"/>
</dbReference>
<reference evidence="3 4" key="1">
    <citation type="submission" date="2023-07" db="EMBL/GenBank/DDBJ databases">
        <title>Description of novel actinomycetes strains, isolated from tidal flat sediment.</title>
        <authorList>
            <person name="Lu C."/>
        </authorList>
    </citation>
    <scope>NUCLEOTIDE SEQUENCE [LARGE SCALE GENOMIC DNA]</scope>
    <source>
        <strain evidence="3 4">SYSU T00b441</strain>
    </source>
</reference>
<sequence length="231" mass="24535">MTTWGFIGSGNIGSTVARLAVDAGHDVVMSNSRGPETLADLVAELGPHARAADARTAAAEGDVAVVTIPLKAYRDVPVAELDGKVVMDTMNYYPQRDGQIPELDEESTTTSELLQEHLPGSHVVKVFNNIAYPHLAGLARPSGSPERSALAIAGDDAQAKAAVTRLLDEIGYDAYDLGPLAEGWRTQRDTSAYGLIYASDPANWFSAPPRQVTAGDLAEAAGRAQRYRDMG</sequence>
<accession>A0ABT9D6B2</accession>
<dbReference type="PANTHER" id="PTHR14239">
    <property type="entry name" value="DUDULIN-RELATED"/>
    <property type="match status" value="1"/>
</dbReference>